<dbReference type="HOGENOM" id="CLU_2987431_0_0_11"/>
<sequence length="57" mass="6453">MSLVGGGNAAPMASFHIVDASSMMAYRVKTLQCLIIRPIPGRRSLQVKRQRNIRWLR</sequence>
<dbReference type="EMBL" id="ABYS02000004">
    <property type="protein sequence ID" value="EEP21261.1"/>
    <property type="molecule type" value="Genomic_DNA"/>
</dbReference>
<dbReference type="AlphaFoldDB" id="C4FE80"/>
<dbReference type="Proteomes" id="UP000006408">
    <property type="component" value="Unassembled WGS sequence"/>
</dbReference>
<comment type="caution">
    <text evidence="1">The sequence shown here is derived from an EMBL/GenBank/DDBJ whole genome shotgun (WGS) entry which is preliminary data.</text>
</comment>
<keyword evidence="2" id="KW-1185">Reference proteome</keyword>
<accession>C4FE80</accession>
<dbReference type="KEGG" id="bang:BBAG_0546"/>
<name>C4FE80_9BIFI</name>
<gene>
    <name evidence="1" type="ORF">BIFANG_02620</name>
</gene>
<evidence type="ECO:0000313" key="1">
    <source>
        <dbReference type="EMBL" id="EEP21261.1"/>
    </source>
</evidence>
<evidence type="ECO:0000313" key="2">
    <source>
        <dbReference type="Proteomes" id="UP000006408"/>
    </source>
</evidence>
<proteinExistence type="predicted"/>
<reference evidence="1" key="1">
    <citation type="submission" date="2009-04" db="EMBL/GenBank/DDBJ databases">
        <authorList>
            <person name="Weinstock G."/>
            <person name="Sodergren E."/>
            <person name="Clifton S."/>
            <person name="Fulton L."/>
            <person name="Fulton B."/>
            <person name="Courtney L."/>
            <person name="Fronick C."/>
            <person name="Harrison M."/>
            <person name="Strong C."/>
            <person name="Farmer C."/>
            <person name="Delahaunty K."/>
            <person name="Markovic C."/>
            <person name="Hall O."/>
            <person name="Minx P."/>
            <person name="Tomlinson C."/>
            <person name="Mitreva M."/>
            <person name="Nelson J."/>
            <person name="Hou S."/>
            <person name="Wollam A."/>
            <person name="Pepin K.H."/>
            <person name="Johnson M."/>
            <person name="Bhonagiri V."/>
            <person name="Nash W.E."/>
            <person name="Warren W."/>
            <person name="Chinwalla A."/>
            <person name="Mardis E.R."/>
            <person name="Wilson R.K."/>
        </authorList>
    </citation>
    <scope>NUCLEOTIDE SEQUENCE [LARGE SCALE GENOMIC DNA]</scope>
    <source>
        <strain evidence="1">DSM 20098</strain>
    </source>
</reference>
<organism evidence="1 2">
    <name type="scientific">Bifidobacterium angulatum DSM 20098 = JCM 7096</name>
    <dbReference type="NCBI Taxonomy" id="518635"/>
    <lineage>
        <taxon>Bacteria</taxon>
        <taxon>Bacillati</taxon>
        <taxon>Actinomycetota</taxon>
        <taxon>Actinomycetes</taxon>
        <taxon>Bifidobacteriales</taxon>
        <taxon>Bifidobacteriaceae</taxon>
        <taxon>Bifidobacterium</taxon>
    </lineage>
</organism>
<protein>
    <submittedName>
        <fullName evidence="1">Uncharacterized protein</fullName>
    </submittedName>
</protein>